<protein>
    <submittedName>
        <fullName evidence="3">UDP-2-acetamido-2,6-beta-L-arabino-hexul-4-ose reductase</fullName>
    </submittedName>
</protein>
<dbReference type="AlphaFoldDB" id="A0A1T5AR41"/>
<name>A0A1T5AR41_9BACT</name>
<dbReference type="InterPro" id="IPR014710">
    <property type="entry name" value="RmlC-like_jellyroll"/>
</dbReference>
<dbReference type="InterPro" id="IPR036291">
    <property type="entry name" value="NAD(P)-bd_dom_sf"/>
</dbReference>
<dbReference type="InterPro" id="IPR001509">
    <property type="entry name" value="Epimerase_deHydtase"/>
</dbReference>
<evidence type="ECO:0000259" key="1">
    <source>
        <dbReference type="Pfam" id="PF01370"/>
    </source>
</evidence>
<dbReference type="InterPro" id="IPR029303">
    <property type="entry name" value="CapF_C"/>
</dbReference>
<accession>A0A1T5AR41</accession>
<dbReference type="Gene3D" id="3.40.50.720">
    <property type="entry name" value="NAD(P)-binding Rossmann-like Domain"/>
    <property type="match status" value="1"/>
</dbReference>
<evidence type="ECO:0000313" key="3">
    <source>
        <dbReference type="EMBL" id="SKB37345.1"/>
    </source>
</evidence>
<dbReference type="Proteomes" id="UP000190852">
    <property type="component" value="Unassembled WGS sequence"/>
</dbReference>
<evidence type="ECO:0000313" key="4">
    <source>
        <dbReference type="Proteomes" id="UP000190852"/>
    </source>
</evidence>
<feature type="domain" description="NAD-dependent epimerase/dehydratase" evidence="1">
    <location>
        <begin position="6"/>
        <end position="190"/>
    </location>
</feature>
<dbReference type="Pfam" id="PF01370">
    <property type="entry name" value="Epimerase"/>
    <property type="match status" value="1"/>
</dbReference>
<dbReference type="RefSeq" id="WP_079682518.1">
    <property type="nucleotide sequence ID" value="NZ_FUYQ01000004.1"/>
</dbReference>
<gene>
    <name evidence="3" type="ORF">SAMN05660349_00821</name>
</gene>
<proteinExistence type="predicted"/>
<organism evidence="3 4">
    <name type="scientific">Parabacteroides chartae</name>
    <dbReference type="NCBI Taxonomy" id="1037355"/>
    <lineage>
        <taxon>Bacteria</taxon>
        <taxon>Pseudomonadati</taxon>
        <taxon>Bacteroidota</taxon>
        <taxon>Bacteroidia</taxon>
        <taxon>Bacteroidales</taxon>
        <taxon>Tannerellaceae</taxon>
        <taxon>Parabacteroides</taxon>
    </lineage>
</organism>
<evidence type="ECO:0000259" key="2">
    <source>
        <dbReference type="Pfam" id="PF14667"/>
    </source>
</evidence>
<dbReference type="Gene3D" id="2.60.120.10">
    <property type="entry name" value="Jelly Rolls"/>
    <property type="match status" value="1"/>
</dbReference>
<sequence length="377" mass="43397">MIRVGITGQSGFIGTHLYNTFGLYPGEFERILFLDDFFHDDAALRKFVRQCDVIVHLSALNRHSYPKVLYDTNMRLVSQLIACMDAEKVAPYVLFASSIQEEKDNAFGKSKRDGRLMLEEWAVKRGASFTGLIIPNVFGPFSRPFNNSFIATFCYQLTHGETPQLLQDSDVKLVYVANLCELIIQKIRKQAKKTVHLVSCYEVSWDFQHRVSSILNLLQQYRELYLHRGIIPELNDPNDFNIFNTFCSYIDFKSHYPVRLEQHPDMLGMLVETSHMGVGGQLSFCSTLPAATRGNHYHIRTLSRLTVIKGQALVKMRKIGTKEILEFNLDGNTPSYIDIPVWYVHNITNVGSEPLYIQLWQNKIYLAELDDTFYEQV</sequence>
<keyword evidence="4" id="KW-1185">Reference proteome</keyword>
<dbReference type="SUPFAM" id="SSF51182">
    <property type="entry name" value="RmlC-like cupins"/>
    <property type="match status" value="1"/>
</dbReference>
<dbReference type="EMBL" id="FUYQ01000004">
    <property type="protein sequence ID" value="SKB37345.1"/>
    <property type="molecule type" value="Genomic_DNA"/>
</dbReference>
<dbReference type="SUPFAM" id="SSF51735">
    <property type="entry name" value="NAD(P)-binding Rossmann-fold domains"/>
    <property type="match status" value="1"/>
</dbReference>
<dbReference type="Pfam" id="PF14667">
    <property type="entry name" value="Polysacc_synt_C"/>
    <property type="match status" value="1"/>
</dbReference>
<reference evidence="4" key="1">
    <citation type="submission" date="2017-02" db="EMBL/GenBank/DDBJ databases">
        <authorList>
            <person name="Varghese N."/>
            <person name="Submissions S."/>
        </authorList>
    </citation>
    <scope>NUCLEOTIDE SEQUENCE [LARGE SCALE GENOMIC DNA]</scope>
    <source>
        <strain evidence="4">DSM 24967</strain>
    </source>
</reference>
<feature type="domain" description="Capsular polysaccharide assembling protein CapF C-terminal" evidence="2">
    <location>
        <begin position="263"/>
        <end position="373"/>
    </location>
</feature>
<dbReference type="InterPro" id="IPR011051">
    <property type="entry name" value="RmlC_Cupin_sf"/>
</dbReference>